<organism evidence="6 7">
    <name type="scientific">Monodelphis domestica</name>
    <name type="common">Gray short-tailed opossum</name>
    <dbReference type="NCBI Taxonomy" id="13616"/>
    <lineage>
        <taxon>Eukaryota</taxon>
        <taxon>Metazoa</taxon>
        <taxon>Chordata</taxon>
        <taxon>Craniata</taxon>
        <taxon>Vertebrata</taxon>
        <taxon>Euteleostomi</taxon>
        <taxon>Mammalia</taxon>
        <taxon>Metatheria</taxon>
        <taxon>Didelphimorphia</taxon>
        <taxon>Didelphidae</taxon>
        <taxon>Monodelphis</taxon>
    </lineage>
</organism>
<protein>
    <submittedName>
        <fullName evidence="6">Peptidoglycan recognition protein 2</fullName>
    </submittedName>
</protein>
<keyword evidence="3" id="KW-0732">Signal</keyword>
<dbReference type="SMART" id="SM00644">
    <property type="entry name" value="Ami_2"/>
    <property type="match status" value="1"/>
</dbReference>
<evidence type="ECO:0000313" key="7">
    <source>
        <dbReference type="Proteomes" id="UP000002280"/>
    </source>
</evidence>
<dbReference type="GO" id="GO:0051701">
    <property type="term" value="P:biological process involved in interaction with host"/>
    <property type="evidence" value="ECO:0007669"/>
    <property type="project" value="Ensembl"/>
</dbReference>
<dbReference type="FunFam" id="3.40.80.10:FF:000001">
    <property type="entry name" value="Peptidoglycan recognition protein 1"/>
    <property type="match status" value="1"/>
</dbReference>
<evidence type="ECO:0000256" key="2">
    <source>
        <dbReference type="ARBA" id="ARBA00022859"/>
    </source>
</evidence>
<dbReference type="GO" id="GO:0008745">
    <property type="term" value="F:N-acetylmuramoyl-L-alanine amidase activity"/>
    <property type="evidence" value="ECO:0007669"/>
    <property type="project" value="Ensembl"/>
</dbReference>
<dbReference type="eggNOG" id="ENOG502QR3D">
    <property type="taxonomic scope" value="Eukaryota"/>
</dbReference>
<dbReference type="GeneTree" id="ENSGT00940000158718"/>
<dbReference type="PANTHER" id="PTHR11022">
    <property type="entry name" value="PEPTIDOGLYCAN RECOGNITION PROTEIN"/>
    <property type="match status" value="1"/>
</dbReference>
<dbReference type="SMART" id="SM00701">
    <property type="entry name" value="PGRP"/>
    <property type="match status" value="1"/>
</dbReference>
<dbReference type="GO" id="GO:0042742">
    <property type="term" value="P:defense response to bacterium"/>
    <property type="evidence" value="ECO:0000318"/>
    <property type="project" value="GO_Central"/>
</dbReference>
<feature type="signal peptide" evidence="3">
    <location>
        <begin position="1"/>
        <end position="21"/>
    </location>
</feature>
<dbReference type="InParanoid" id="F6ZE34"/>
<dbReference type="HOGENOM" id="CLU_038892_0_0_1"/>
<evidence type="ECO:0000256" key="3">
    <source>
        <dbReference type="SAM" id="SignalP"/>
    </source>
</evidence>
<dbReference type="Gene3D" id="3.40.80.10">
    <property type="entry name" value="Peptidoglycan recognition protein-like"/>
    <property type="match status" value="1"/>
</dbReference>
<dbReference type="GO" id="GO:0032827">
    <property type="term" value="P:negative regulation of natural killer cell differentiation involved in immune response"/>
    <property type="evidence" value="ECO:0007669"/>
    <property type="project" value="Ensembl"/>
</dbReference>
<evidence type="ECO:0000256" key="1">
    <source>
        <dbReference type="ARBA" id="ARBA00007553"/>
    </source>
</evidence>
<dbReference type="GO" id="GO:0006955">
    <property type="term" value="P:immune response"/>
    <property type="evidence" value="ECO:0000318"/>
    <property type="project" value="GO_Central"/>
</dbReference>
<proteinExistence type="inferred from homology"/>
<dbReference type="GeneID" id="100013269"/>
<dbReference type="AlphaFoldDB" id="F6ZE34"/>
<feature type="chain" id="PRO_5023926608" evidence="3">
    <location>
        <begin position="22"/>
        <end position="530"/>
    </location>
</feature>
<evidence type="ECO:0000259" key="4">
    <source>
        <dbReference type="SMART" id="SM00644"/>
    </source>
</evidence>
<dbReference type="InterPro" id="IPR006619">
    <property type="entry name" value="PGRP_domain_met/bac"/>
</dbReference>
<dbReference type="Bgee" id="ENSMODG00000014610">
    <property type="expression patterns" value="Expressed in skeletal muscle tissue and 14 other cell types or tissues"/>
</dbReference>
<dbReference type="CTD" id="114770"/>
<dbReference type="RefSeq" id="XP_056678302.1">
    <property type="nucleotide sequence ID" value="XM_056822324.1"/>
</dbReference>
<dbReference type="RefSeq" id="XP_001367673.3">
    <property type="nucleotide sequence ID" value="XM_001367636.4"/>
</dbReference>
<reference evidence="6" key="2">
    <citation type="submission" date="2025-08" db="UniProtKB">
        <authorList>
            <consortium name="Ensembl"/>
        </authorList>
    </citation>
    <scope>IDENTIFICATION</scope>
</reference>
<dbReference type="GO" id="GO:0009253">
    <property type="term" value="P:peptidoglycan catabolic process"/>
    <property type="evidence" value="ECO:0007669"/>
    <property type="project" value="InterPro"/>
</dbReference>
<accession>F6ZE34</accession>
<dbReference type="Proteomes" id="UP000002280">
    <property type="component" value="Chromosome 3"/>
</dbReference>
<dbReference type="SUPFAM" id="SSF55846">
    <property type="entry name" value="N-acetylmuramoyl-L-alanine amidase-like"/>
    <property type="match status" value="1"/>
</dbReference>
<dbReference type="GO" id="GO:0008270">
    <property type="term" value="F:zinc ion binding"/>
    <property type="evidence" value="ECO:0007669"/>
    <property type="project" value="InterPro"/>
</dbReference>
<dbReference type="GO" id="GO:0032689">
    <property type="term" value="P:negative regulation of type II interferon production"/>
    <property type="evidence" value="ECO:0007669"/>
    <property type="project" value="Ensembl"/>
</dbReference>
<comment type="similarity">
    <text evidence="1">Belongs to the N-acetylmuramoyl-L-alanine amidase 2 family.</text>
</comment>
<dbReference type="GO" id="GO:0050830">
    <property type="term" value="P:defense response to Gram-positive bacterium"/>
    <property type="evidence" value="ECO:0007669"/>
    <property type="project" value="Ensembl"/>
</dbReference>
<keyword evidence="7" id="KW-1185">Reference proteome</keyword>
<evidence type="ECO:0000313" key="6">
    <source>
        <dbReference type="Ensembl" id="ENSMODP00000018255.3"/>
    </source>
</evidence>
<sequence>MLLWGCLFIMLNVLLWPEIRTASLPLHMDSVIQILARIEKEAPVLHHAAPSLLLMSESSIDSFQHLLLSGTPSPEELKLDPLGPELQALATSLARHRVNSGQEYGVVLAPDGSTVAVEPLLAGLEVGLRGRRAMAIPLEFRASNSSSEVRDTHKEAGSTLLPHISTTPQEFGNMSLNPTILPAVHANSPTSVDNLLAVTLTRALGVAFLPGPGNHSPTGLGPDGCWDQLSAPKTFSLLGTEASSALTVSYLNGALDGVLLGDYLSRSSKPHPKLTHLLAQYYGAGVGGNPQFRSNFRRDNAANLTSQESLAQQIWGSLLLLQALEPSNPQMANLLQTQLAEVAARAAKEFTEAFLECPAILPRCRWGAAPYRGSPTMLNLPLGFLYVHHTYEPHQPCTSFSQCAANMKSMQRYHQDTNGWDDIGYSFVVGTDGYVYEGRGWHWVGAHTLGHNFLGFGVSFIGNYTATLPTAYALRIVRDTLPRCGVRAGHLRPDYKIHGHRQLVHTDCPGDALYRHIRTWPHFREVKKKL</sequence>
<dbReference type="OMA" id="MDCPPII"/>
<evidence type="ECO:0000259" key="5">
    <source>
        <dbReference type="SMART" id="SM00701"/>
    </source>
</evidence>
<dbReference type="STRING" id="13616.ENSMODP00000018255"/>
<dbReference type="Ensembl" id="ENSMODT00000018587.3">
    <property type="protein sequence ID" value="ENSMODP00000018255.3"/>
    <property type="gene ID" value="ENSMODG00000014610.4"/>
</dbReference>
<dbReference type="GO" id="GO:0016045">
    <property type="term" value="P:detection of bacterium"/>
    <property type="evidence" value="ECO:0007669"/>
    <property type="project" value="Ensembl"/>
</dbReference>
<dbReference type="GO" id="GO:0016019">
    <property type="term" value="F:peptidoglycan immune receptor activity"/>
    <property type="evidence" value="ECO:0007669"/>
    <property type="project" value="Ensembl"/>
</dbReference>
<dbReference type="GO" id="GO:0050727">
    <property type="term" value="P:regulation of inflammatory response"/>
    <property type="evidence" value="ECO:0007669"/>
    <property type="project" value="Ensembl"/>
</dbReference>
<dbReference type="CDD" id="cd06583">
    <property type="entry name" value="PGRP"/>
    <property type="match status" value="1"/>
</dbReference>
<dbReference type="Pfam" id="PF01510">
    <property type="entry name" value="Amidase_2"/>
    <property type="match status" value="1"/>
</dbReference>
<keyword evidence="2" id="KW-0391">Immunity</keyword>
<feature type="domain" description="N-acetylmuramoyl-L-alanine amidase" evidence="4">
    <location>
        <begin position="369"/>
        <end position="510"/>
    </location>
</feature>
<dbReference type="GO" id="GO:0042834">
    <property type="term" value="F:peptidoglycan binding"/>
    <property type="evidence" value="ECO:0007669"/>
    <property type="project" value="Ensembl"/>
</dbReference>
<feature type="domain" description="Peptidoglycan recognition protein family" evidence="5">
    <location>
        <begin position="358"/>
        <end position="504"/>
    </location>
</feature>
<dbReference type="InterPro" id="IPR002502">
    <property type="entry name" value="Amidase_domain"/>
</dbReference>
<dbReference type="KEGG" id="mdo:100013269"/>
<reference evidence="6" key="3">
    <citation type="submission" date="2025-09" db="UniProtKB">
        <authorList>
            <consortium name="Ensembl"/>
        </authorList>
    </citation>
    <scope>IDENTIFICATION</scope>
</reference>
<dbReference type="OrthoDB" id="10001926at2759"/>
<reference evidence="6 7" key="1">
    <citation type="journal article" date="2007" name="Nature">
        <title>Genome of the marsupial Monodelphis domestica reveals innovation in non-coding sequences.</title>
        <authorList>
            <person name="Mikkelsen T.S."/>
            <person name="Wakefield M.J."/>
            <person name="Aken B."/>
            <person name="Amemiya C.T."/>
            <person name="Chang J.L."/>
            <person name="Duke S."/>
            <person name="Garber M."/>
            <person name="Gentles A.J."/>
            <person name="Goodstadt L."/>
            <person name="Heger A."/>
            <person name="Jurka J."/>
            <person name="Kamal M."/>
            <person name="Mauceli E."/>
            <person name="Searle S.M."/>
            <person name="Sharpe T."/>
            <person name="Baker M.L."/>
            <person name="Batzer M.A."/>
            <person name="Benos P.V."/>
            <person name="Belov K."/>
            <person name="Clamp M."/>
            <person name="Cook A."/>
            <person name="Cuff J."/>
            <person name="Das R."/>
            <person name="Davidow L."/>
            <person name="Deakin J.E."/>
            <person name="Fazzari M.J."/>
            <person name="Glass J.L."/>
            <person name="Grabherr M."/>
            <person name="Greally J.M."/>
            <person name="Gu W."/>
            <person name="Hore T.A."/>
            <person name="Huttley G.A."/>
            <person name="Kleber M."/>
            <person name="Jirtle R.L."/>
            <person name="Koina E."/>
            <person name="Lee J.T."/>
            <person name="Mahony S."/>
            <person name="Marra M.A."/>
            <person name="Miller R.D."/>
            <person name="Nicholls R.D."/>
            <person name="Oda M."/>
            <person name="Papenfuss A.T."/>
            <person name="Parra Z.E."/>
            <person name="Pollock D.D."/>
            <person name="Ray D.A."/>
            <person name="Schein J.E."/>
            <person name="Speed T.P."/>
            <person name="Thompson K."/>
            <person name="VandeBerg J.L."/>
            <person name="Wade C.M."/>
            <person name="Walker J.A."/>
            <person name="Waters P.D."/>
            <person name="Webber C."/>
            <person name="Weidman J.R."/>
            <person name="Xie X."/>
            <person name="Zody M.C."/>
            <person name="Baldwin J."/>
            <person name="Abdouelleil A."/>
            <person name="Abdulkadir J."/>
            <person name="Abebe A."/>
            <person name="Abera B."/>
            <person name="Abreu J."/>
            <person name="Acer S.C."/>
            <person name="Aftuck L."/>
            <person name="Alexander A."/>
            <person name="An P."/>
            <person name="Anderson E."/>
            <person name="Anderson S."/>
            <person name="Arachi H."/>
            <person name="Azer M."/>
            <person name="Bachantsang P."/>
            <person name="Barry A."/>
            <person name="Bayul T."/>
            <person name="Berlin A."/>
            <person name="Bessette D."/>
            <person name="Bloom T."/>
            <person name="Bloom T."/>
            <person name="Boguslavskiy L."/>
            <person name="Bonnet C."/>
            <person name="Boukhgalter B."/>
            <person name="Bourzgui I."/>
            <person name="Brown A."/>
            <person name="Cahill P."/>
            <person name="Channer S."/>
            <person name="Cheshatsang Y."/>
            <person name="Chuda L."/>
            <person name="Citroen M."/>
            <person name="Collymore A."/>
            <person name="Cooke P."/>
            <person name="Costello M."/>
            <person name="D'Aco K."/>
            <person name="Daza R."/>
            <person name="De Haan G."/>
            <person name="DeGray S."/>
            <person name="DeMaso C."/>
            <person name="Dhargay N."/>
            <person name="Dooley K."/>
            <person name="Dooley E."/>
            <person name="Doricent M."/>
            <person name="Dorje P."/>
            <person name="Dorjee K."/>
            <person name="Dupes A."/>
            <person name="Elong R."/>
            <person name="Falk J."/>
            <person name="Farina A."/>
            <person name="Faro S."/>
            <person name="Ferguson D."/>
            <person name="Fisher S."/>
            <person name="Foley C.D."/>
            <person name="Franke A."/>
            <person name="Friedrich D."/>
            <person name="Gadbois L."/>
            <person name="Gearin G."/>
            <person name="Gearin C.R."/>
            <person name="Giannoukos G."/>
            <person name="Goode T."/>
            <person name="Graham J."/>
            <person name="Grandbois E."/>
            <person name="Grewal S."/>
            <person name="Gyaltsen K."/>
            <person name="Hafez N."/>
            <person name="Hagos B."/>
            <person name="Hall J."/>
            <person name="Henson C."/>
            <person name="Hollinger A."/>
            <person name="Honan T."/>
            <person name="Huard M.D."/>
            <person name="Hughes L."/>
            <person name="Hurhula B."/>
            <person name="Husby M.E."/>
            <person name="Kamat A."/>
            <person name="Kanga B."/>
            <person name="Kashin S."/>
            <person name="Khazanovich D."/>
            <person name="Kisner P."/>
            <person name="Lance K."/>
            <person name="Lara M."/>
            <person name="Lee W."/>
            <person name="Lennon N."/>
            <person name="Letendre F."/>
            <person name="LeVine R."/>
            <person name="Lipovsky A."/>
            <person name="Liu X."/>
            <person name="Liu J."/>
            <person name="Liu S."/>
            <person name="Lokyitsang T."/>
            <person name="Lokyitsang Y."/>
            <person name="Lubonja R."/>
            <person name="Lui A."/>
            <person name="MacDonald P."/>
            <person name="Magnisalis V."/>
            <person name="Maru K."/>
            <person name="Matthews C."/>
            <person name="McCusker W."/>
            <person name="McDonough S."/>
            <person name="Mehta T."/>
            <person name="Meldrim J."/>
            <person name="Meneus L."/>
            <person name="Mihai O."/>
            <person name="Mihalev A."/>
            <person name="Mihova T."/>
            <person name="Mittelman R."/>
            <person name="Mlenga V."/>
            <person name="Montmayeur A."/>
            <person name="Mulrain L."/>
            <person name="Navidi A."/>
            <person name="Naylor J."/>
            <person name="Negash T."/>
            <person name="Nguyen T."/>
            <person name="Nguyen N."/>
            <person name="Nicol R."/>
            <person name="Norbu C."/>
            <person name="Norbu N."/>
            <person name="Novod N."/>
            <person name="O'Neill B."/>
            <person name="Osman S."/>
            <person name="Markiewicz E."/>
            <person name="Oyono O.L."/>
            <person name="Patti C."/>
            <person name="Phunkhang P."/>
            <person name="Pierre F."/>
            <person name="Priest M."/>
            <person name="Raghuraman S."/>
            <person name="Rege F."/>
            <person name="Reyes R."/>
            <person name="Rise C."/>
            <person name="Rogov P."/>
            <person name="Ross K."/>
            <person name="Ryan E."/>
            <person name="Settipalli S."/>
            <person name="Shea T."/>
            <person name="Sherpa N."/>
            <person name="Shi L."/>
            <person name="Shih D."/>
            <person name="Sparrow T."/>
            <person name="Spaulding J."/>
            <person name="Stalker J."/>
            <person name="Stange-Thomann N."/>
            <person name="Stavropoulos S."/>
            <person name="Stone C."/>
            <person name="Strader C."/>
            <person name="Tesfaye S."/>
            <person name="Thomson T."/>
            <person name="Thoulutsang Y."/>
            <person name="Thoulutsang D."/>
            <person name="Topham K."/>
            <person name="Topping I."/>
            <person name="Tsamla T."/>
            <person name="Vassiliev H."/>
            <person name="Vo A."/>
            <person name="Wangchuk T."/>
            <person name="Wangdi T."/>
            <person name="Weiand M."/>
            <person name="Wilkinson J."/>
            <person name="Wilson A."/>
            <person name="Yadav S."/>
            <person name="Young G."/>
            <person name="Yu Q."/>
            <person name="Zembek L."/>
            <person name="Zhong D."/>
            <person name="Zimmer A."/>
            <person name="Zwirko Z."/>
            <person name="Jaffe D.B."/>
            <person name="Alvarez P."/>
            <person name="Brockman W."/>
            <person name="Butler J."/>
            <person name="Chin C."/>
            <person name="Gnerre S."/>
            <person name="MacCallum I."/>
            <person name="Graves J.A."/>
            <person name="Ponting C.P."/>
            <person name="Breen M."/>
            <person name="Samollow P.B."/>
            <person name="Lander E.S."/>
            <person name="Lindblad-Toh K."/>
        </authorList>
    </citation>
    <scope>NUCLEOTIDE SEQUENCE [LARGE SCALE GENOMIC DNA]</scope>
</reference>
<dbReference type="InterPro" id="IPR036505">
    <property type="entry name" value="Amidase/PGRP_sf"/>
</dbReference>
<name>F6ZE34_MONDO</name>
<dbReference type="PANTHER" id="PTHR11022:SF66">
    <property type="entry name" value="N-ACETYLMURAMOYL-L-ALANINE AMIDASE"/>
    <property type="match status" value="1"/>
</dbReference>
<dbReference type="FunCoup" id="F6ZE34">
    <property type="interactions" value="57"/>
</dbReference>
<gene>
    <name evidence="6" type="primary">PGLYRP2</name>
</gene>
<dbReference type="InterPro" id="IPR015510">
    <property type="entry name" value="PGRP"/>
</dbReference>